<feature type="domain" description="Glycosyltransferase subfamily 4-like N-terminal" evidence="2">
    <location>
        <begin position="16"/>
        <end position="176"/>
    </location>
</feature>
<dbReference type="InterPro" id="IPR001296">
    <property type="entry name" value="Glyco_trans_1"/>
</dbReference>
<evidence type="ECO:0000313" key="3">
    <source>
        <dbReference type="EMBL" id="KXO11763.1"/>
    </source>
</evidence>
<gene>
    <name evidence="3" type="ORF">J122_638</name>
</gene>
<dbReference type="AlphaFoldDB" id="A0A137SH69"/>
<reference evidence="4" key="1">
    <citation type="submission" date="2015-12" db="EMBL/GenBank/DDBJ databases">
        <authorList>
            <person name="Lima A."/>
            <person name="Farahani Zayas N."/>
            <person name="Castro Da Silva M.A."/>
            <person name="Cabral A."/>
            <person name="Pessatti M.L."/>
        </authorList>
    </citation>
    <scope>NUCLEOTIDE SEQUENCE [LARGE SCALE GENOMIC DNA]</scope>
    <source>
        <strain evidence="4">LAMA 842</strain>
    </source>
</reference>
<dbReference type="EMBL" id="LOCO01000002">
    <property type="protein sequence ID" value="KXO11763.1"/>
    <property type="molecule type" value="Genomic_DNA"/>
</dbReference>
<dbReference type="PATRIC" id="fig|1306954.6.peg.1588"/>
<dbReference type="Pfam" id="PF00534">
    <property type="entry name" value="Glycos_transf_1"/>
    <property type="match status" value="1"/>
</dbReference>
<keyword evidence="4" id="KW-1185">Reference proteome</keyword>
<protein>
    <submittedName>
        <fullName evidence="3">Glycosyl transferase, group 1</fullName>
    </submittedName>
</protein>
<comment type="caution">
    <text evidence="3">The sequence shown here is derived from an EMBL/GenBank/DDBJ whole genome shotgun (WGS) entry which is preliminary data.</text>
</comment>
<keyword evidence="3" id="KW-0808">Transferase</keyword>
<dbReference type="PANTHER" id="PTHR45947">
    <property type="entry name" value="SULFOQUINOVOSYL TRANSFERASE SQD2"/>
    <property type="match status" value="1"/>
</dbReference>
<organism evidence="3 4">
    <name type="scientific">Marinobacter excellens LAMA 842</name>
    <dbReference type="NCBI Taxonomy" id="1306954"/>
    <lineage>
        <taxon>Bacteria</taxon>
        <taxon>Pseudomonadati</taxon>
        <taxon>Pseudomonadota</taxon>
        <taxon>Gammaproteobacteria</taxon>
        <taxon>Pseudomonadales</taxon>
        <taxon>Marinobacteraceae</taxon>
        <taxon>Marinobacter</taxon>
    </lineage>
</organism>
<evidence type="ECO:0000259" key="1">
    <source>
        <dbReference type="Pfam" id="PF00534"/>
    </source>
</evidence>
<feature type="domain" description="Glycosyl transferase family 1" evidence="1">
    <location>
        <begin position="196"/>
        <end position="351"/>
    </location>
</feature>
<dbReference type="InterPro" id="IPR028098">
    <property type="entry name" value="Glyco_trans_4-like_N"/>
</dbReference>
<dbReference type="CDD" id="cd03811">
    <property type="entry name" value="GT4_GT28_WabH-like"/>
    <property type="match status" value="1"/>
</dbReference>
<proteinExistence type="predicted"/>
<dbReference type="InterPro" id="IPR050194">
    <property type="entry name" value="Glycosyltransferase_grp1"/>
</dbReference>
<name>A0A137SH69_9GAMM</name>
<accession>A0A137SH69</accession>
<dbReference type="PANTHER" id="PTHR45947:SF15">
    <property type="entry name" value="TEICHURONIC ACID BIOSYNTHESIS GLYCOSYLTRANSFERASE TUAC-RELATED"/>
    <property type="match status" value="1"/>
</dbReference>
<evidence type="ECO:0000313" key="4">
    <source>
        <dbReference type="Proteomes" id="UP000070282"/>
    </source>
</evidence>
<dbReference type="Pfam" id="PF13439">
    <property type="entry name" value="Glyco_transf_4"/>
    <property type="match status" value="1"/>
</dbReference>
<dbReference type="SUPFAM" id="SSF53756">
    <property type="entry name" value="UDP-Glycosyltransferase/glycogen phosphorylase"/>
    <property type="match status" value="1"/>
</dbReference>
<sequence>MSLKVLHLIDSGGLYGAERMLLTLVEAQQSQGLDPMILSAGEPGIESKGIEKEADRLGLPITVWRMKPGLNRSETRRICEWADEWGADIIHSHGYKFNILLGLFGRFNKTVPVVTTLHGYVHAPRFTRMWAYELLDRLALWRMSAVVLVGEAMKRELPLILRQSTRIAIIRNGLKVEDILRKSKDSLPTEINEFVRDHEPVILGVGRLSPEKGFTNLVLSFREFKDKFPRAGLLIAGEGFLRDTLERDISNNKLEKDVLLPGYYPNIPALMARSKVLVISSTTEGLPITLLEAMALQLPIVSTCVGEIPRVLENGANGILVNGSEREIAGAMESVLEDALAARKRSERGRQKVLHELSSQSMADQYEKVYRRALAS</sequence>
<dbReference type="Proteomes" id="UP000070282">
    <property type="component" value="Unassembled WGS sequence"/>
</dbReference>
<dbReference type="GO" id="GO:0016757">
    <property type="term" value="F:glycosyltransferase activity"/>
    <property type="evidence" value="ECO:0007669"/>
    <property type="project" value="InterPro"/>
</dbReference>
<evidence type="ECO:0000259" key="2">
    <source>
        <dbReference type="Pfam" id="PF13439"/>
    </source>
</evidence>
<dbReference type="Gene3D" id="3.40.50.2000">
    <property type="entry name" value="Glycogen Phosphorylase B"/>
    <property type="match status" value="2"/>
</dbReference>
<dbReference type="RefSeq" id="WP_227510072.1">
    <property type="nucleotide sequence ID" value="NZ_LOCO01000002.1"/>
</dbReference>